<evidence type="ECO:0000256" key="2">
    <source>
        <dbReference type="SAM" id="MobiDB-lite"/>
    </source>
</evidence>
<evidence type="ECO:0000313" key="4">
    <source>
        <dbReference type="Proteomes" id="UP000729402"/>
    </source>
</evidence>
<feature type="coiled-coil region" evidence="1">
    <location>
        <begin position="5"/>
        <end position="32"/>
    </location>
</feature>
<dbReference type="EMBL" id="JAAALK010000287">
    <property type="protein sequence ID" value="KAG8059076.1"/>
    <property type="molecule type" value="Genomic_DNA"/>
</dbReference>
<comment type="caution">
    <text evidence="3">The sequence shown here is derived from an EMBL/GenBank/DDBJ whole genome shotgun (WGS) entry which is preliminary data.</text>
</comment>
<name>A0A8J5SJ40_ZIZPA</name>
<sequence>MDTELNTLRRDLSALLREVARLKHDLETIQHMSKLNQRLESAEDRQKQMASFLAKLLRNPTFPRQLTLHRQQKETVSTKVKRKFIKHVPHGSTDSGESSSSSQLPGMHGDIADLRNFLLEDMDINLATLPVQGNIGVDGIEAPDDDIGALVQGFHTPEELELGSEVELLETHSQDPTIGRVLSGTMLQSSSEAMDAGDEQIWGVSTSSALQTACSGTTSQQAYGRSLVTDPYLMEMANKPEKFWELDFQALDEKDLQLDKCVYQWPCSSAKERR</sequence>
<dbReference type="AlphaFoldDB" id="A0A8J5SJ40"/>
<feature type="compositionally biased region" description="Basic residues" evidence="2">
    <location>
        <begin position="79"/>
        <end position="89"/>
    </location>
</feature>
<dbReference type="Proteomes" id="UP000729402">
    <property type="component" value="Unassembled WGS sequence"/>
</dbReference>
<feature type="compositionally biased region" description="Low complexity" evidence="2">
    <location>
        <begin position="92"/>
        <end position="102"/>
    </location>
</feature>
<reference evidence="3" key="2">
    <citation type="submission" date="2021-02" db="EMBL/GenBank/DDBJ databases">
        <authorList>
            <person name="Kimball J.A."/>
            <person name="Haas M.W."/>
            <person name="Macchietto M."/>
            <person name="Kono T."/>
            <person name="Duquette J."/>
            <person name="Shao M."/>
        </authorList>
    </citation>
    <scope>NUCLEOTIDE SEQUENCE</scope>
    <source>
        <tissue evidence="3">Fresh leaf tissue</tissue>
    </source>
</reference>
<organism evidence="3 4">
    <name type="scientific">Zizania palustris</name>
    <name type="common">Northern wild rice</name>
    <dbReference type="NCBI Taxonomy" id="103762"/>
    <lineage>
        <taxon>Eukaryota</taxon>
        <taxon>Viridiplantae</taxon>
        <taxon>Streptophyta</taxon>
        <taxon>Embryophyta</taxon>
        <taxon>Tracheophyta</taxon>
        <taxon>Spermatophyta</taxon>
        <taxon>Magnoliopsida</taxon>
        <taxon>Liliopsida</taxon>
        <taxon>Poales</taxon>
        <taxon>Poaceae</taxon>
        <taxon>BOP clade</taxon>
        <taxon>Oryzoideae</taxon>
        <taxon>Oryzeae</taxon>
        <taxon>Zizaniinae</taxon>
        <taxon>Zizania</taxon>
    </lineage>
</organism>
<keyword evidence="1" id="KW-0175">Coiled coil</keyword>
<evidence type="ECO:0000313" key="3">
    <source>
        <dbReference type="EMBL" id="KAG8059076.1"/>
    </source>
</evidence>
<accession>A0A8J5SJ40</accession>
<dbReference type="OrthoDB" id="60033at2759"/>
<protein>
    <submittedName>
        <fullName evidence="3">Uncharacterized protein</fullName>
    </submittedName>
</protein>
<evidence type="ECO:0000256" key="1">
    <source>
        <dbReference type="SAM" id="Coils"/>
    </source>
</evidence>
<keyword evidence="4" id="KW-1185">Reference proteome</keyword>
<reference evidence="3" key="1">
    <citation type="journal article" date="2021" name="bioRxiv">
        <title>Whole Genome Assembly and Annotation of Northern Wild Rice, Zizania palustris L., Supports a Whole Genome Duplication in the Zizania Genus.</title>
        <authorList>
            <person name="Haas M."/>
            <person name="Kono T."/>
            <person name="Macchietto M."/>
            <person name="Millas R."/>
            <person name="McGilp L."/>
            <person name="Shao M."/>
            <person name="Duquette J."/>
            <person name="Hirsch C.N."/>
            <person name="Kimball J."/>
        </authorList>
    </citation>
    <scope>NUCLEOTIDE SEQUENCE</scope>
    <source>
        <tissue evidence="3">Fresh leaf tissue</tissue>
    </source>
</reference>
<feature type="region of interest" description="Disordered" evidence="2">
    <location>
        <begin position="79"/>
        <end position="107"/>
    </location>
</feature>
<gene>
    <name evidence="3" type="ORF">GUJ93_ZPchr0002g24919</name>
</gene>
<proteinExistence type="predicted"/>